<dbReference type="EMBL" id="CP037423">
    <property type="protein sequence ID" value="QDV45350.1"/>
    <property type="molecule type" value="Genomic_DNA"/>
</dbReference>
<dbReference type="Proteomes" id="UP000319004">
    <property type="component" value="Chromosome"/>
</dbReference>
<dbReference type="SUPFAM" id="SSF49879">
    <property type="entry name" value="SMAD/FHA domain"/>
    <property type="match status" value="1"/>
</dbReference>
<organism evidence="3 4">
    <name type="scientific">Stieleria neptunia</name>
    <dbReference type="NCBI Taxonomy" id="2527979"/>
    <lineage>
        <taxon>Bacteria</taxon>
        <taxon>Pseudomonadati</taxon>
        <taxon>Planctomycetota</taxon>
        <taxon>Planctomycetia</taxon>
        <taxon>Pirellulales</taxon>
        <taxon>Pirellulaceae</taxon>
        <taxon>Stieleria</taxon>
    </lineage>
</organism>
<name>A0A518HWW5_9BACT</name>
<dbReference type="InterPro" id="IPR000253">
    <property type="entry name" value="FHA_dom"/>
</dbReference>
<dbReference type="Gene3D" id="2.60.200.20">
    <property type="match status" value="1"/>
</dbReference>
<sequence length="209" mass="22395">MFSSRSVSRKHCSIAFNDSGVLIQDLGSRNGTVVEGELIEVGVARQLGHHDHLKIGKYTFRVSIRDQVTGKPHYPTPRERSTRSGPPAETSNGAAQLLFELDELASDLGASQGSESPLLRRSAATDGPREGEDDPVESAESEQSDQSSSASPGQGDDDATPSTAKLDVSDVDSEKTSPESGKLPDHLRPKRPRDSQSAASAALRNLFMR</sequence>
<gene>
    <name evidence="3" type="ORF">Enr13x_52260</name>
</gene>
<evidence type="ECO:0000259" key="2">
    <source>
        <dbReference type="PROSITE" id="PS50006"/>
    </source>
</evidence>
<dbReference type="CDD" id="cd00060">
    <property type="entry name" value="FHA"/>
    <property type="match status" value="1"/>
</dbReference>
<dbReference type="KEGG" id="snep:Enr13x_52260"/>
<feature type="compositionally biased region" description="Basic and acidic residues" evidence="1">
    <location>
        <begin position="172"/>
        <end position="187"/>
    </location>
</feature>
<feature type="compositionally biased region" description="Acidic residues" evidence="1">
    <location>
        <begin position="131"/>
        <end position="143"/>
    </location>
</feature>
<accession>A0A518HWW5</accession>
<feature type="region of interest" description="Disordered" evidence="1">
    <location>
        <begin position="66"/>
        <end position="91"/>
    </location>
</feature>
<feature type="domain" description="FHA" evidence="2">
    <location>
        <begin position="1"/>
        <end position="39"/>
    </location>
</feature>
<evidence type="ECO:0000313" key="4">
    <source>
        <dbReference type="Proteomes" id="UP000319004"/>
    </source>
</evidence>
<keyword evidence="4" id="KW-1185">Reference proteome</keyword>
<feature type="compositionally biased region" description="Low complexity" evidence="1">
    <location>
        <begin position="144"/>
        <end position="154"/>
    </location>
</feature>
<feature type="region of interest" description="Disordered" evidence="1">
    <location>
        <begin position="109"/>
        <end position="209"/>
    </location>
</feature>
<dbReference type="InterPro" id="IPR008984">
    <property type="entry name" value="SMAD_FHA_dom_sf"/>
</dbReference>
<evidence type="ECO:0000256" key="1">
    <source>
        <dbReference type="SAM" id="MobiDB-lite"/>
    </source>
</evidence>
<evidence type="ECO:0000313" key="3">
    <source>
        <dbReference type="EMBL" id="QDV45350.1"/>
    </source>
</evidence>
<reference evidence="3 4" key="1">
    <citation type="submission" date="2019-03" db="EMBL/GenBank/DDBJ databases">
        <title>Deep-cultivation of Planctomycetes and their phenomic and genomic characterization uncovers novel biology.</title>
        <authorList>
            <person name="Wiegand S."/>
            <person name="Jogler M."/>
            <person name="Boedeker C."/>
            <person name="Pinto D."/>
            <person name="Vollmers J."/>
            <person name="Rivas-Marin E."/>
            <person name="Kohn T."/>
            <person name="Peeters S.H."/>
            <person name="Heuer A."/>
            <person name="Rast P."/>
            <person name="Oberbeckmann S."/>
            <person name="Bunk B."/>
            <person name="Jeske O."/>
            <person name="Meyerdierks A."/>
            <person name="Storesund J.E."/>
            <person name="Kallscheuer N."/>
            <person name="Luecker S."/>
            <person name="Lage O.M."/>
            <person name="Pohl T."/>
            <person name="Merkel B.J."/>
            <person name="Hornburger P."/>
            <person name="Mueller R.-W."/>
            <person name="Bruemmer F."/>
            <person name="Labrenz M."/>
            <person name="Spormann A.M."/>
            <person name="Op den Camp H."/>
            <person name="Overmann J."/>
            <person name="Amann R."/>
            <person name="Jetten M.S.M."/>
            <person name="Mascher T."/>
            <person name="Medema M.H."/>
            <person name="Devos D.P."/>
            <person name="Kaster A.-K."/>
            <person name="Ovreas L."/>
            <person name="Rohde M."/>
            <person name="Galperin M.Y."/>
            <person name="Jogler C."/>
        </authorList>
    </citation>
    <scope>NUCLEOTIDE SEQUENCE [LARGE SCALE GENOMIC DNA]</scope>
    <source>
        <strain evidence="3 4">Enr13</strain>
    </source>
</reference>
<dbReference type="PROSITE" id="PS50006">
    <property type="entry name" value="FHA_DOMAIN"/>
    <property type="match status" value="1"/>
</dbReference>
<dbReference type="Pfam" id="PF00498">
    <property type="entry name" value="FHA"/>
    <property type="match status" value="1"/>
</dbReference>
<protein>
    <submittedName>
        <fullName evidence="3">FHA domain protein</fullName>
    </submittedName>
</protein>
<proteinExistence type="predicted"/>
<dbReference type="AlphaFoldDB" id="A0A518HWW5"/>
<dbReference type="InterPro" id="IPR050923">
    <property type="entry name" value="Cell_Proc_Reg/RNA_Proc"/>
</dbReference>
<dbReference type="PANTHER" id="PTHR23308">
    <property type="entry name" value="NUCLEAR INHIBITOR OF PROTEIN PHOSPHATASE-1"/>
    <property type="match status" value="1"/>
</dbReference>